<dbReference type="PANTHER" id="PTHR24421">
    <property type="entry name" value="NITRATE/NITRITE SENSOR PROTEIN NARX-RELATED"/>
    <property type="match status" value="1"/>
</dbReference>
<evidence type="ECO:0000259" key="10">
    <source>
        <dbReference type="Pfam" id="PF07730"/>
    </source>
</evidence>
<dbReference type="EMBL" id="BAAAHK010000006">
    <property type="protein sequence ID" value="GAA0937443.1"/>
    <property type="molecule type" value="Genomic_DNA"/>
</dbReference>
<dbReference type="Gene3D" id="1.20.5.1930">
    <property type="match status" value="1"/>
</dbReference>
<evidence type="ECO:0000313" key="11">
    <source>
        <dbReference type="EMBL" id="GAA0937443.1"/>
    </source>
</evidence>
<evidence type="ECO:0000256" key="6">
    <source>
        <dbReference type="ARBA" id="ARBA00022777"/>
    </source>
</evidence>
<dbReference type="SUPFAM" id="SSF55874">
    <property type="entry name" value="ATPase domain of HSP90 chaperone/DNA topoisomerase II/histidine kinase"/>
    <property type="match status" value="1"/>
</dbReference>
<keyword evidence="5" id="KW-0547">Nucleotide-binding</keyword>
<keyword evidence="8" id="KW-0902">Two-component regulatory system</keyword>
<comment type="catalytic activity">
    <reaction evidence="1">
        <text>ATP + protein L-histidine = ADP + protein N-phospho-L-histidine.</text>
        <dbReference type="EC" id="2.7.13.3"/>
    </reaction>
</comment>
<dbReference type="CDD" id="cd16917">
    <property type="entry name" value="HATPase_UhpB-NarQ-NarX-like"/>
    <property type="match status" value="1"/>
</dbReference>
<feature type="transmembrane region" description="Helical" evidence="9">
    <location>
        <begin position="30"/>
        <end position="52"/>
    </location>
</feature>
<dbReference type="InterPro" id="IPR050482">
    <property type="entry name" value="Sensor_HK_TwoCompSys"/>
</dbReference>
<evidence type="ECO:0000256" key="9">
    <source>
        <dbReference type="SAM" id="Phobius"/>
    </source>
</evidence>
<dbReference type="PANTHER" id="PTHR24421:SF10">
    <property type="entry name" value="NITRATE_NITRITE SENSOR PROTEIN NARQ"/>
    <property type="match status" value="1"/>
</dbReference>
<dbReference type="EC" id="2.7.13.3" evidence="2"/>
<feature type="transmembrane region" description="Helical" evidence="9">
    <location>
        <begin position="59"/>
        <end position="82"/>
    </location>
</feature>
<keyword evidence="4" id="KW-0808">Transferase</keyword>
<keyword evidence="9" id="KW-0472">Membrane</keyword>
<evidence type="ECO:0000256" key="7">
    <source>
        <dbReference type="ARBA" id="ARBA00022840"/>
    </source>
</evidence>
<keyword evidence="6 11" id="KW-0418">Kinase</keyword>
<evidence type="ECO:0000313" key="12">
    <source>
        <dbReference type="Proteomes" id="UP001500542"/>
    </source>
</evidence>
<reference evidence="12" key="1">
    <citation type="journal article" date="2019" name="Int. J. Syst. Evol. Microbiol.">
        <title>The Global Catalogue of Microorganisms (GCM) 10K type strain sequencing project: providing services to taxonomists for standard genome sequencing and annotation.</title>
        <authorList>
            <consortium name="The Broad Institute Genomics Platform"/>
            <consortium name="The Broad Institute Genome Sequencing Center for Infectious Disease"/>
            <person name="Wu L."/>
            <person name="Ma J."/>
        </authorList>
    </citation>
    <scope>NUCLEOTIDE SEQUENCE [LARGE SCALE GENOMIC DNA]</scope>
    <source>
        <strain evidence="12">JCM 10977</strain>
    </source>
</reference>
<dbReference type="InterPro" id="IPR036890">
    <property type="entry name" value="HATPase_C_sf"/>
</dbReference>
<comment type="caution">
    <text evidence="11">The sequence shown here is derived from an EMBL/GenBank/DDBJ whole genome shotgun (WGS) entry which is preliminary data.</text>
</comment>
<proteinExistence type="predicted"/>
<protein>
    <recommendedName>
        <fullName evidence="2">histidine kinase</fullName>
        <ecNumber evidence="2">2.7.13.3</ecNumber>
    </recommendedName>
</protein>
<dbReference type="Pfam" id="PF07730">
    <property type="entry name" value="HisKA_3"/>
    <property type="match status" value="1"/>
</dbReference>
<gene>
    <name evidence="11" type="ORF">GCM10009554_25710</name>
</gene>
<evidence type="ECO:0000256" key="3">
    <source>
        <dbReference type="ARBA" id="ARBA00022553"/>
    </source>
</evidence>
<accession>A0ABP4AJE0</accession>
<dbReference type="InterPro" id="IPR011712">
    <property type="entry name" value="Sig_transdc_His_kin_sub3_dim/P"/>
</dbReference>
<name>A0ABP4AJE0_9ACTN</name>
<keyword evidence="9" id="KW-0812">Transmembrane</keyword>
<feature type="transmembrane region" description="Helical" evidence="9">
    <location>
        <begin position="140"/>
        <end position="161"/>
    </location>
</feature>
<dbReference type="Gene3D" id="3.30.565.10">
    <property type="entry name" value="Histidine kinase-like ATPase, C-terminal domain"/>
    <property type="match status" value="1"/>
</dbReference>
<evidence type="ECO:0000256" key="2">
    <source>
        <dbReference type="ARBA" id="ARBA00012438"/>
    </source>
</evidence>
<sequence length="373" mass="39349">MPFGVEVVVLWVALFADGWLNYAGRPVGDVAILAVRMVAMVIGGAIVTLVLIRHRFPRLVLTTAAASLASLLVTVVAVQTLASQDRQIIRPSVAEALGLAILVGTVCRRSAPREAIPLAVLAGIAITLNPLLRPGVDSDWALLAVPAAVLWGASAGVGLVLRDADNLRRTAQTTTRELERLNLARELHDFVAHHVTGIVVLAQGAQMSPRHDPGVLVEIEQAGTEALTAMRRLVGMLRTDTFATLADALKDACGNDSSVRLRSGDFVVPAELIDVAHRIALEAVTNARRYGSPASRIDVTARLDGQLLVLQVANQVAAGNHGGTARGGGSAYGLVGMRERAEAVGGTLMAGVDVNCRWLVTAALPLARDRSWI</sequence>
<evidence type="ECO:0000256" key="5">
    <source>
        <dbReference type="ARBA" id="ARBA00022741"/>
    </source>
</evidence>
<evidence type="ECO:0000256" key="4">
    <source>
        <dbReference type="ARBA" id="ARBA00022679"/>
    </source>
</evidence>
<keyword evidence="9" id="KW-1133">Transmembrane helix</keyword>
<organism evidence="11 12">
    <name type="scientific">Kribbella koreensis</name>
    <dbReference type="NCBI Taxonomy" id="57909"/>
    <lineage>
        <taxon>Bacteria</taxon>
        <taxon>Bacillati</taxon>
        <taxon>Actinomycetota</taxon>
        <taxon>Actinomycetes</taxon>
        <taxon>Propionibacteriales</taxon>
        <taxon>Kribbellaceae</taxon>
        <taxon>Kribbella</taxon>
    </lineage>
</organism>
<evidence type="ECO:0000256" key="1">
    <source>
        <dbReference type="ARBA" id="ARBA00000085"/>
    </source>
</evidence>
<dbReference type="GO" id="GO:0016301">
    <property type="term" value="F:kinase activity"/>
    <property type="evidence" value="ECO:0007669"/>
    <property type="project" value="UniProtKB-KW"/>
</dbReference>
<feature type="domain" description="Signal transduction histidine kinase subgroup 3 dimerisation and phosphoacceptor" evidence="10">
    <location>
        <begin position="179"/>
        <end position="240"/>
    </location>
</feature>
<keyword evidence="3" id="KW-0597">Phosphoprotein</keyword>
<evidence type="ECO:0000256" key="8">
    <source>
        <dbReference type="ARBA" id="ARBA00023012"/>
    </source>
</evidence>
<dbReference type="Proteomes" id="UP001500542">
    <property type="component" value="Unassembled WGS sequence"/>
</dbReference>
<keyword evidence="7" id="KW-0067">ATP-binding</keyword>
<keyword evidence="12" id="KW-1185">Reference proteome</keyword>